<keyword evidence="2" id="KW-0436">Ligase</keyword>
<dbReference type="Gene3D" id="3.30.1490.20">
    <property type="entry name" value="ATP-grasp fold, A domain"/>
    <property type="match status" value="1"/>
</dbReference>
<dbReference type="InterPro" id="IPR013815">
    <property type="entry name" value="ATP_grasp_subdomain_1"/>
</dbReference>
<keyword evidence="1" id="KW-1133">Transmembrane helix</keyword>
<evidence type="ECO:0000313" key="2">
    <source>
        <dbReference type="EMBL" id="PWA09788.1"/>
    </source>
</evidence>
<sequence>MKPETLNFKLFLHKFTHWEYWPFQIVYIPICFLWVYYSIKAKSIFFFNASNPTIKNGGFMMESKKKIYDLIPQKYYPVTELIKEKTSFDAVQKVIEKAGITYPFIAKPDIGLRGSGVKKIENATDLKQYAEKANFDYVVQNLIPFQNEVGVFYVRYPHEKVGRITGIVSKEFLIVTGNGIATLEELIKENPRYELQLKVLKQEYGSKLDEILPFSEKINLVPYGNHARGAKFIDGSQWITPELTATFNELCLQIPGFYFGRLDIMYNTLEELEQGKNFSVVELNGAASEPTHIYDPKNSLLFAWKELARHITYMYEISVANNKKGHPYLPHKVGMKEYRLHQKQNQKIINF</sequence>
<dbReference type="OrthoDB" id="9775266at2"/>
<accession>A0A2U1JYA8</accession>
<dbReference type="GO" id="GO:0005524">
    <property type="term" value="F:ATP binding"/>
    <property type="evidence" value="ECO:0007669"/>
    <property type="project" value="InterPro"/>
</dbReference>
<gene>
    <name evidence="2" type="ORF">DB891_06335</name>
</gene>
<keyword evidence="1" id="KW-0812">Transmembrane</keyword>
<proteinExistence type="predicted"/>
<reference evidence="2 3" key="1">
    <citation type="submission" date="2018-04" db="EMBL/GenBank/DDBJ databases">
        <title>Flavobacterium sp. nov., isolated from glacier ice.</title>
        <authorList>
            <person name="Liu Q."/>
            <person name="Xin Y.-H."/>
        </authorList>
    </citation>
    <scope>NUCLEOTIDE SEQUENCE [LARGE SCALE GENOMIC DNA]</scope>
    <source>
        <strain evidence="2 3">LB2P30</strain>
    </source>
</reference>
<evidence type="ECO:0000313" key="3">
    <source>
        <dbReference type="Proteomes" id="UP000245618"/>
    </source>
</evidence>
<protein>
    <submittedName>
        <fullName evidence="2">D-alanine--D-alanine ligase</fullName>
    </submittedName>
</protein>
<organism evidence="2 3">
    <name type="scientific">Flavobacterium laiguense</name>
    <dbReference type="NCBI Taxonomy" id="2169409"/>
    <lineage>
        <taxon>Bacteria</taxon>
        <taxon>Pseudomonadati</taxon>
        <taxon>Bacteroidota</taxon>
        <taxon>Flavobacteriia</taxon>
        <taxon>Flavobacteriales</taxon>
        <taxon>Flavobacteriaceae</taxon>
        <taxon>Flavobacterium</taxon>
    </lineage>
</organism>
<dbReference type="GO" id="GO:0016874">
    <property type="term" value="F:ligase activity"/>
    <property type="evidence" value="ECO:0007669"/>
    <property type="project" value="UniProtKB-KW"/>
</dbReference>
<dbReference type="SUPFAM" id="SSF56059">
    <property type="entry name" value="Glutathione synthetase ATP-binding domain-like"/>
    <property type="match status" value="1"/>
</dbReference>
<dbReference type="EMBL" id="QCZH01000005">
    <property type="protein sequence ID" value="PWA09788.1"/>
    <property type="molecule type" value="Genomic_DNA"/>
</dbReference>
<name>A0A2U1JYA8_9FLAO</name>
<comment type="caution">
    <text evidence="2">The sequence shown here is derived from an EMBL/GenBank/DDBJ whole genome shotgun (WGS) entry which is preliminary data.</text>
</comment>
<dbReference type="Proteomes" id="UP000245618">
    <property type="component" value="Unassembled WGS sequence"/>
</dbReference>
<keyword evidence="3" id="KW-1185">Reference proteome</keyword>
<feature type="transmembrane region" description="Helical" evidence="1">
    <location>
        <begin position="20"/>
        <end position="39"/>
    </location>
</feature>
<dbReference type="AlphaFoldDB" id="A0A2U1JYA8"/>
<evidence type="ECO:0000256" key="1">
    <source>
        <dbReference type="SAM" id="Phobius"/>
    </source>
</evidence>
<keyword evidence="1" id="KW-0472">Membrane</keyword>